<protein>
    <submittedName>
        <fullName evidence="1">DUF1465 family protein</fullName>
    </submittedName>
</protein>
<gene>
    <name evidence="1" type="ORF">ACFSGX_09575</name>
</gene>
<dbReference type="Gene3D" id="1.10.8.930">
    <property type="entry name" value="Protein of unknown function DUF1465"/>
    <property type="match status" value="1"/>
</dbReference>
<evidence type="ECO:0000313" key="1">
    <source>
        <dbReference type="EMBL" id="MFD1951013.1"/>
    </source>
</evidence>
<dbReference type="EMBL" id="JBHUGS010000002">
    <property type="protein sequence ID" value="MFD1951013.1"/>
    <property type="molecule type" value="Genomic_DNA"/>
</dbReference>
<dbReference type="InterPro" id="IPR038301">
    <property type="entry name" value="AraC-like_sf"/>
</dbReference>
<keyword evidence="2" id="KW-1185">Reference proteome</keyword>
<proteinExistence type="predicted"/>
<evidence type="ECO:0000313" key="2">
    <source>
        <dbReference type="Proteomes" id="UP001597400"/>
    </source>
</evidence>
<comment type="caution">
    <text evidence="1">The sequence shown here is derived from an EMBL/GenBank/DDBJ whole genome shotgun (WGS) entry which is preliminary data.</text>
</comment>
<accession>A0ABW4TWX5</accession>
<dbReference type="InterPro" id="IPR010848">
    <property type="entry name" value="DUF1465"/>
</dbReference>
<dbReference type="RefSeq" id="WP_380929418.1">
    <property type="nucleotide sequence ID" value="NZ_JBHUGS010000002.1"/>
</dbReference>
<reference evidence="2" key="1">
    <citation type="journal article" date="2019" name="Int. J. Syst. Evol. Microbiol.">
        <title>The Global Catalogue of Microorganisms (GCM) 10K type strain sequencing project: providing services to taxonomists for standard genome sequencing and annotation.</title>
        <authorList>
            <consortium name="The Broad Institute Genomics Platform"/>
            <consortium name="The Broad Institute Genome Sequencing Center for Infectious Disease"/>
            <person name="Wu L."/>
            <person name="Ma J."/>
        </authorList>
    </citation>
    <scope>NUCLEOTIDE SEQUENCE [LARGE SCALE GENOMIC DNA]</scope>
    <source>
        <strain evidence="2">CGMCC 1.12702</strain>
    </source>
</reference>
<dbReference type="Pfam" id="PF07323">
    <property type="entry name" value="DUF1465"/>
    <property type="match status" value="1"/>
</dbReference>
<dbReference type="Proteomes" id="UP001597400">
    <property type="component" value="Unassembled WGS sequence"/>
</dbReference>
<sequence>MLDDDGRYGLTGRLISTLHTEALLLADEARGYFDGPGRLERDRLSPSERVGFSCESLKVTTRLMHVVAWLMTRRVEGAREGRSLPQRPLGDAVVSDPAAIAALPVTAQQLVGASRDLHDRVRRLEAGMLLGEAGEAGSDGPARTLIRRLEGTW</sequence>
<name>A0ABW4TWX5_9SPHN</name>
<organism evidence="1 2">
    <name type="scientific">Sphingomonas arantia</name>
    <dbReference type="NCBI Taxonomy" id="1460676"/>
    <lineage>
        <taxon>Bacteria</taxon>
        <taxon>Pseudomonadati</taxon>
        <taxon>Pseudomonadota</taxon>
        <taxon>Alphaproteobacteria</taxon>
        <taxon>Sphingomonadales</taxon>
        <taxon>Sphingomonadaceae</taxon>
        <taxon>Sphingomonas</taxon>
    </lineage>
</organism>